<dbReference type="Proteomes" id="UP000016933">
    <property type="component" value="Unassembled WGS sequence"/>
</dbReference>
<evidence type="ECO:0000313" key="4">
    <source>
        <dbReference type="Proteomes" id="UP000016933"/>
    </source>
</evidence>
<reference evidence="4" key="1">
    <citation type="journal article" date="2012" name="PLoS Genet.">
        <title>The genomes of the fungal plant pathogens Cladosporium fulvum and Dothistroma septosporum reveal adaptation to different hosts and lifestyles but also signatures of common ancestry.</title>
        <authorList>
            <person name="de Wit P.J.G.M."/>
            <person name="van der Burgt A."/>
            <person name="Oekmen B."/>
            <person name="Stergiopoulos I."/>
            <person name="Abd-Elsalam K.A."/>
            <person name="Aerts A.L."/>
            <person name="Bahkali A.H."/>
            <person name="Beenen H.G."/>
            <person name="Chettri P."/>
            <person name="Cox M.P."/>
            <person name="Datema E."/>
            <person name="de Vries R.P."/>
            <person name="Dhillon B."/>
            <person name="Ganley A.R."/>
            <person name="Griffiths S.A."/>
            <person name="Guo Y."/>
            <person name="Hamelin R.C."/>
            <person name="Henrissat B."/>
            <person name="Kabir M.S."/>
            <person name="Jashni M.K."/>
            <person name="Kema G."/>
            <person name="Klaubauf S."/>
            <person name="Lapidus A."/>
            <person name="Levasseur A."/>
            <person name="Lindquist E."/>
            <person name="Mehrabi R."/>
            <person name="Ohm R.A."/>
            <person name="Owen T.J."/>
            <person name="Salamov A."/>
            <person name="Schwelm A."/>
            <person name="Schijlen E."/>
            <person name="Sun H."/>
            <person name="van den Burg H.A."/>
            <person name="van Ham R.C.H.J."/>
            <person name="Zhang S."/>
            <person name="Goodwin S.B."/>
            <person name="Grigoriev I.V."/>
            <person name="Collemare J."/>
            <person name="Bradshaw R.E."/>
        </authorList>
    </citation>
    <scope>NUCLEOTIDE SEQUENCE [LARGE SCALE GENOMIC DNA]</scope>
    <source>
        <strain evidence="4">NZE10 / CBS 128990</strain>
    </source>
</reference>
<feature type="region of interest" description="Disordered" evidence="1">
    <location>
        <begin position="184"/>
        <end position="204"/>
    </location>
</feature>
<dbReference type="EMBL" id="KB446542">
    <property type="protein sequence ID" value="EME41655.1"/>
    <property type="molecule type" value="Genomic_DNA"/>
</dbReference>
<reference evidence="3 4" key="2">
    <citation type="journal article" date="2012" name="PLoS Pathog.">
        <title>Diverse lifestyles and strategies of plant pathogenesis encoded in the genomes of eighteen Dothideomycetes fungi.</title>
        <authorList>
            <person name="Ohm R.A."/>
            <person name="Feau N."/>
            <person name="Henrissat B."/>
            <person name="Schoch C.L."/>
            <person name="Horwitz B.A."/>
            <person name="Barry K.W."/>
            <person name="Condon B.J."/>
            <person name="Copeland A.C."/>
            <person name="Dhillon B."/>
            <person name="Glaser F."/>
            <person name="Hesse C.N."/>
            <person name="Kosti I."/>
            <person name="LaButti K."/>
            <person name="Lindquist E.A."/>
            <person name="Lucas S."/>
            <person name="Salamov A.A."/>
            <person name="Bradshaw R.E."/>
            <person name="Ciuffetti L."/>
            <person name="Hamelin R.C."/>
            <person name="Kema G.H.J."/>
            <person name="Lawrence C."/>
            <person name="Scott J.A."/>
            <person name="Spatafora J.W."/>
            <person name="Turgeon B.G."/>
            <person name="de Wit P.J.G.M."/>
            <person name="Zhong S."/>
            <person name="Goodwin S.B."/>
            <person name="Grigoriev I.V."/>
        </authorList>
    </citation>
    <scope>NUCLEOTIDE SEQUENCE [LARGE SCALE GENOMIC DNA]</scope>
    <source>
        <strain evidence="4">NZE10 / CBS 128990</strain>
    </source>
</reference>
<proteinExistence type="predicted"/>
<feature type="non-terminal residue" evidence="3">
    <location>
        <position position="1"/>
    </location>
</feature>
<dbReference type="AlphaFoldDB" id="N1PJD5"/>
<accession>N1PJD5</accession>
<organism evidence="3 4">
    <name type="scientific">Dothistroma septosporum (strain NZE10 / CBS 128990)</name>
    <name type="common">Red band needle blight fungus</name>
    <name type="synonym">Mycosphaerella pini</name>
    <dbReference type="NCBI Taxonomy" id="675120"/>
    <lineage>
        <taxon>Eukaryota</taxon>
        <taxon>Fungi</taxon>
        <taxon>Dikarya</taxon>
        <taxon>Ascomycota</taxon>
        <taxon>Pezizomycotina</taxon>
        <taxon>Dothideomycetes</taxon>
        <taxon>Dothideomycetidae</taxon>
        <taxon>Mycosphaerellales</taxon>
        <taxon>Mycosphaerellaceae</taxon>
        <taxon>Dothistroma</taxon>
    </lineage>
</organism>
<dbReference type="Pfam" id="PF24625">
    <property type="entry name" value="DUF7626"/>
    <property type="match status" value="1"/>
</dbReference>
<evidence type="ECO:0000313" key="3">
    <source>
        <dbReference type="EMBL" id="EME41655.1"/>
    </source>
</evidence>
<evidence type="ECO:0000259" key="2">
    <source>
        <dbReference type="Pfam" id="PF24625"/>
    </source>
</evidence>
<dbReference type="OMA" id="MREDRIA"/>
<feature type="domain" description="DUF7626" evidence="2">
    <location>
        <begin position="16"/>
        <end position="66"/>
    </location>
</feature>
<dbReference type="eggNOG" id="ENOG502SRRG">
    <property type="taxonomic scope" value="Eukaryota"/>
</dbReference>
<dbReference type="OrthoDB" id="5321209at2759"/>
<evidence type="ECO:0000256" key="1">
    <source>
        <dbReference type="SAM" id="MobiDB-lite"/>
    </source>
</evidence>
<protein>
    <recommendedName>
        <fullName evidence="2">DUF7626 domain-containing protein</fullName>
    </recommendedName>
</protein>
<gene>
    <name evidence="3" type="ORF">DOTSEDRAFT_107406</name>
</gene>
<keyword evidence="4" id="KW-1185">Reference proteome</keyword>
<dbReference type="STRING" id="675120.N1PJD5"/>
<name>N1PJD5_DOTSN</name>
<feature type="non-terminal residue" evidence="3">
    <location>
        <position position="266"/>
    </location>
</feature>
<dbReference type="InterPro" id="IPR056043">
    <property type="entry name" value="DUF7626"/>
</dbReference>
<dbReference type="HOGENOM" id="CLU_981942_0_0_1"/>
<sequence>RVTGGIAAIAKPIRAEYDSDDGRIIELKQQGYADNYVANKLKEEGRMRYEPKTVGSRWLRLRKLLERIENDRLDDELSDWHEGEDDKLCEVCDAVEKRYVILRQNLEKKKWEDIQSHMTDKLGRKKYTANACQERYDGLRMGTALLPIELDHDQVGRRKLREDRIAAAKQKRADDAAEFRRIDEEKKERANQKKREQAEANQKRVADALRKAAERKERARIKEEREINRARMRDRRKAILATMRAEREWETDRNRAEKLLYRKLTG</sequence>